<name>E6YLB1_9HYPH</name>
<dbReference type="EC" id="2.7.7.108" evidence="5"/>
<protein>
    <recommendedName>
        <fullName evidence="5">protein adenylyltransferase</fullName>
        <ecNumber evidence="5">2.7.7.108</ecNumber>
    </recommendedName>
</protein>
<evidence type="ECO:0000256" key="1">
    <source>
        <dbReference type="ARBA" id="ARBA00022679"/>
    </source>
</evidence>
<keyword evidence="11" id="KW-1185">Reference proteome</keyword>
<dbReference type="Pfam" id="PF18543">
    <property type="entry name" value="ID"/>
    <property type="match status" value="1"/>
</dbReference>
<dbReference type="HOGENOM" id="CLU_024177_0_0_5"/>
<dbReference type="InterPro" id="IPR012340">
    <property type="entry name" value="NA-bd_OB-fold"/>
</dbReference>
<dbReference type="Gene3D" id="1.10.3290.10">
    <property type="entry name" value="Fido-like domain"/>
    <property type="match status" value="1"/>
</dbReference>
<dbReference type="GO" id="GO:0051302">
    <property type="term" value="P:regulation of cell division"/>
    <property type="evidence" value="ECO:0007669"/>
    <property type="project" value="TreeGrafter"/>
</dbReference>
<evidence type="ECO:0000256" key="3">
    <source>
        <dbReference type="ARBA" id="ARBA00022741"/>
    </source>
</evidence>
<feature type="domain" description="Fido" evidence="8">
    <location>
        <begin position="136"/>
        <end position="295"/>
    </location>
</feature>
<dbReference type="NCBIfam" id="NF033856">
    <property type="entry name" value="T4SS_effec_BID"/>
    <property type="match status" value="1"/>
</dbReference>
<keyword evidence="3" id="KW-0547">Nucleotide-binding</keyword>
<dbReference type="CDD" id="cd11586">
    <property type="entry name" value="VbhA_like"/>
    <property type="match status" value="1"/>
</dbReference>
<comment type="catalytic activity">
    <reaction evidence="7">
        <text>L-tyrosyl-[protein] + ATP = O-(5'-adenylyl)-L-tyrosyl-[protein] + diphosphate</text>
        <dbReference type="Rhea" id="RHEA:54288"/>
        <dbReference type="Rhea" id="RHEA-COMP:10136"/>
        <dbReference type="Rhea" id="RHEA-COMP:13846"/>
        <dbReference type="ChEBI" id="CHEBI:30616"/>
        <dbReference type="ChEBI" id="CHEBI:33019"/>
        <dbReference type="ChEBI" id="CHEBI:46858"/>
        <dbReference type="ChEBI" id="CHEBI:83624"/>
        <dbReference type="EC" id="2.7.7.108"/>
    </reaction>
</comment>
<dbReference type="EMBL" id="FN645457">
    <property type="protein sequence ID" value="CBI77649.1"/>
    <property type="molecule type" value="Genomic_DNA"/>
</dbReference>
<dbReference type="SUPFAM" id="SSF140931">
    <property type="entry name" value="Fic-like"/>
    <property type="match status" value="1"/>
</dbReference>
<evidence type="ECO:0000256" key="7">
    <source>
        <dbReference type="ARBA" id="ARBA00048696"/>
    </source>
</evidence>
<dbReference type="Gene3D" id="2.40.50.140">
    <property type="entry name" value="Nucleic acid-binding proteins"/>
    <property type="match status" value="1"/>
</dbReference>
<evidence type="ECO:0000313" key="10">
    <source>
        <dbReference type="EMBL" id="KEC54343.1"/>
    </source>
</evidence>
<keyword evidence="4" id="KW-0067">ATP-binding</keyword>
<reference evidence="10 11" key="2">
    <citation type="submission" date="2012-04" db="EMBL/GenBank/DDBJ databases">
        <title>The Genome Sequence of Bartonella rochalimae BMGH.</title>
        <authorList>
            <consortium name="The Broad Institute Genome Sequencing Platform"/>
            <consortium name="The Broad Institute Genome Sequencing Center for Infectious Disease"/>
            <person name="Feldgarden M."/>
            <person name="Kirby J."/>
            <person name="Kosoy M."/>
            <person name="Birtles R."/>
            <person name="Probert W.S."/>
            <person name="Chiaraviglio L."/>
            <person name="Walker B."/>
            <person name="Young S.K."/>
            <person name="Zeng Q."/>
            <person name="Gargeya S."/>
            <person name="Fitzgerald M."/>
            <person name="Haas B."/>
            <person name="Abouelleil A."/>
            <person name="Alvarado L."/>
            <person name="Arachchi H.M."/>
            <person name="Berlin A.M."/>
            <person name="Chapman S.B."/>
            <person name="Goldberg J."/>
            <person name="Griggs A."/>
            <person name="Gujja S."/>
            <person name="Hansen M."/>
            <person name="Howarth C."/>
            <person name="Imamovic A."/>
            <person name="Larimer J."/>
            <person name="McCowen C."/>
            <person name="Montmayeur A."/>
            <person name="Murphy C."/>
            <person name="Neiman D."/>
            <person name="Pearson M."/>
            <person name="Priest M."/>
            <person name="Roberts A."/>
            <person name="Saif S."/>
            <person name="Shea T."/>
            <person name="Sisk P."/>
            <person name="Sykes S."/>
            <person name="Wortman J."/>
            <person name="Nusbaum C."/>
            <person name="Birren B."/>
        </authorList>
    </citation>
    <scope>NUCLEOTIDE SEQUENCE [LARGE SCALE GENOMIC DNA]</scope>
    <source>
        <strain evidence="10 11">ATCC BAA-1498</strain>
    </source>
</reference>
<evidence type="ECO:0000256" key="6">
    <source>
        <dbReference type="ARBA" id="ARBA00047939"/>
    </source>
</evidence>
<dbReference type="OrthoDB" id="9813719at2"/>
<evidence type="ECO:0000256" key="5">
    <source>
        <dbReference type="ARBA" id="ARBA00034531"/>
    </source>
</evidence>
<dbReference type="InterPro" id="IPR036597">
    <property type="entry name" value="Fido-like_dom_sf"/>
</dbReference>
<evidence type="ECO:0000313" key="11">
    <source>
        <dbReference type="Proteomes" id="UP000027336"/>
    </source>
</evidence>
<dbReference type="GO" id="GO:0005524">
    <property type="term" value="F:ATP binding"/>
    <property type="evidence" value="ECO:0007669"/>
    <property type="project" value="UniProtKB-KW"/>
</dbReference>
<dbReference type="GO" id="GO:0070733">
    <property type="term" value="F:AMPylase activity"/>
    <property type="evidence" value="ECO:0007669"/>
    <property type="project" value="UniProtKB-EC"/>
</dbReference>
<evidence type="ECO:0000256" key="4">
    <source>
        <dbReference type="ARBA" id="ARBA00022840"/>
    </source>
</evidence>
<dbReference type="InterPro" id="IPR003812">
    <property type="entry name" value="Fido"/>
</dbReference>
<gene>
    <name evidence="9" type="ORF">BARRO_30230</name>
    <name evidence="10" type="ORF">O99_01224</name>
</gene>
<dbReference type="PATRIC" id="fig|685782.3.peg.1279"/>
<evidence type="ECO:0000259" key="8">
    <source>
        <dbReference type="PROSITE" id="PS51459"/>
    </source>
</evidence>
<dbReference type="eggNOG" id="COG2184">
    <property type="taxonomic scope" value="Bacteria"/>
</dbReference>
<organism evidence="9">
    <name type="scientific">Bartonella rochalimae ATCC BAA-1498</name>
    <dbReference type="NCBI Taxonomy" id="685782"/>
    <lineage>
        <taxon>Bacteria</taxon>
        <taxon>Pseudomonadati</taxon>
        <taxon>Pseudomonadota</taxon>
        <taxon>Alphaproteobacteria</taxon>
        <taxon>Hyphomicrobiales</taxon>
        <taxon>Bartonellaceae</taxon>
        <taxon>Bartonella</taxon>
    </lineage>
</organism>
<comment type="catalytic activity">
    <reaction evidence="6">
        <text>L-threonyl-[protein] + ATP = 3-O-(5'-adenylyl)-L-threonyl-[protein] + diphosphate</text>
        <dbReference type="Rhea" id="RHEA:54292"/>
        <dbReference type="Rhea" id="RHEA-COMP:11060"/>
        <dbReference type="Rhea" id="RHEA-COMP:13847"/>
        <dbReference type="ChEBI" id="CHEBI:30013"/>
        <dbReference type="ChEBI" id="CHEBI:30616"/>
        <dbReference type="ChEBI" id="CHEBI:33019"/>
        <dbReference type="ChEBI" id="CHEBI:138113"/>
        <dbReference type="EC" id="2.7.7.108"/>
    </reaction>
</comment>
<evidence type="ECO:0000313" key="9">
    <source>
        <dbReference type="EMBL" id="CBI77649.1"/>
    </source>
</evidence>
<dbReference type="PANTHER" id="PTHR39560">
    <property type="entry name" value="PROTEIN ADENYLYLTRANSFERASE FIC-RELATED"/>
    <property type="match status" value="1"/>
</dbReference>
<dbReference type="Proteomes" id="UP000027336">
    <property type="component" value="Unassembled WGS sequence"/>
</dbReference>
<evidence type="ECO:0000256" key="2">
    <source>
        <dbReference type="ARBA" id="ARBA00022695"/>
    </source>
</evidence>
<reference evidence="9" key="1">
    <citation type="journal article" date="2011" name="PLoS Genet.">
        <title>Parallel evolution of a type IV secretion system in radiating lineages of the host-restricted bacterial pathogen Bartonella.</title>
        <authorList>
            <person name="Engel P."/>
            <person name="Salzburger W."/>
            <person name="Liesch M."/>
            <person name="Chang C.C."/>
            <person name="Maruyama S."/>
            <person name="Lanz C."/>
            <person name="Calteau A."/>
            <person name="Lajus A."/>
            <person name="Medigue C."/>
            <person name="Schuster S.C."/>
            <person name="Dehio C."/>
        </authorList>
    </citation>
    <scope>NUCLEOTIDE SEQUENCE</scope>
    <source>
        <strain evidence="9">ATCC BAA-1498</strain>
    </source>
</reference>
<proteinExistence type="predicted"/>
<dbReference type="PANTHER" id="PTHR39560:SF1">
    <property type="entry name" value="PROTEIN ADENYLYLTRANSFERASE FIC-RELATED"/>
    <property type="match status" value="1"/>
</dbReference>
<dbReference type="InterPro" id="IPR033788">
    <property type="entry name" value="VbhA-like"/>
</dbReference>
<dbReference type="Pfam" id="PF02661">
    <property type="entry name" value="Fic"/>
    <property type="match status" value="1"/>
</dbReference>
<accession>E6YLB1</accession>
<dbReference type="RefSeq" id="WP_035007281.1">
    <property type="nucleotide sequence ID" value="NZ_KL407338.1"/>
</dbReference>
<sequence length="632" mass="72078">MFKSKKKIISNYKTDYATPRCLIQKRREVVNSVISAHMIEGYTFNSKTLGILEEYVNGDYSLQQLNSQLDNSMKKLIKVKAQKEHSSYSEKKLINKYGILVNKCGITDTVALRDKIAHDVAKAIVNLSYEKVPEQFDTSYLKRLHKSLFGNIFDWAGKTRDELKFSDSRINAKLSLMGELSSINNDEIQDSEEIQESLQKIDNILFEKNNLRGLSSEEFAHNVARMFSFLNYVCPFVGGNECTQKVFFEQLANAVGYKLDFSVVTEERMKFVSHASETLEGDIYALTPMEHLFEDISDPNKVCMLKEFVSNNKYKGVEKQIIVVARKDVVYNGIYRGRSSNSVLVEIPDCCVVCHKDCFMPEELQALKLGDTVAFKAVIPKVFEDVLIPKRVCVPLTREEIAEKVKKDFSVQRSWKDVEYYLKLVYNNPAIFKKDIELIDKFSCFDKALARQFAKQLAEKFMESPQSISRLAGLEVLGIRNLKRKEAKASCAALSDAIVRYADIVISARDRILEQQEIQIGISSRSVKMPSKEMQDILNLPEDTRKEMLEVSLSLRQECFDFMHGIMSRLSLNEYKALDDNNYAELAESLGVSESKAKQIITIVQPIEKLYLDLKKTLSVSLSENTAIVQAN</sequence>
<dbReference type="PROSITE" id="PS51459">
    <property type="entry name" value="FIDO"/>
    <property type="match status" value="1"/>
</dbReference>
<dbReference type="AlphaFoldDB" id="E6YLB1"/>
<keyword evidence="1" id="KW-0808">Transferase</keyword>
<dbReference type="InterPro" id="IPR040548">
    <property type="entry name" value="BepA_ID"/>
</dbReference>
<dbReference type="EMBL" id="AHPK01000018">
    <property type="protein sequence ID" value="KEC54343.1"/>
    <property type="molecule type" value="Genomic_DNA"/>
</dbReference>
<keyword evidence="2" id="KW-0548">Nucleotidyltransferase</keyword>